<dbReference type="AlphaFoldDB" id="A0A7I8DJ46"/>
<dbReference type="RefSeq" id="WP_185258787.1">
    <property type="nucleotide sequence ID" value="NZ_AP023368.1"/>
</dbReference>
<dbReference type="Proteomes" id="UP000515703">
    <property type="component" value="Chromosome"/>
</dbReference>
<dbReference type="SUPFAM" id="SSF103642">
    <property type="entry name" value="Sec-C motif"/>
    <property type="match status" value="1"/>
</dbReference>
<dbReference type="KEGG" id="acht:bsdcttw_15000"/>
<accession>A0A7I8DJ46</accession>
<dbReference type="Pfam" id="PF02810">
    <property type="entry name" value="SEC-C"/>
    <property type="match status" value="1"/>
</dbReference>
<keyword evidence="2" id="KW-1185">Reference proteome</keyword>
<dbReference type="InterPro" id="IPR004027">
    <property type="entry name" value="SEC_C_motif"/>
</dbReference>
<evidence type="ECO:0000313" key="1">
    <source>
        <dbReference type="EMBL" id="BCJ98459.1"/>
    </source>
</evidence>
<name>A0A7I8DJ46_9FIRM</name>
<sequence>MKLEIDELQIRQFIRVNGVDIYELCPCGSGKKYKWCCKAAPLECKTQNDLKQIYHNLKNEVWNRRKWKIQKCHWAGCTNDTQRCHSIQNNRFLNQIFDVNKNVYHFIPIGTLENESVELKGETVSLASTFNGFCNIHDRELFEVIEANNLMTFSQEQQYALAYRNFYYMLTKKEVTQQIITKTSLRGAPCYYQKDFVPHSSDQAQTAVDLILDLRKNQILYQELSEIIADIETNYETTKHIWQIRNQVLICNSIRTLRVRNPHFCFQTVREYLCKDEIDQLYSNSTISSFQDKRYNQISTIVLPDIPTSQITVFFAISCRHSTQSPLDFLRRVNQCSDQELVDILNNIVVDAYEELYLSKENFFNKFTPDEQSIIQGLFTQRTYESNSVTLIDDILSKPKFDLIRLQAQ</sequence>
<gene>
    <name evidence="1" type="ORF">bsdcttw_15000</name>
</gene>
<evidence type="ECO:0000313" key="2">
    <source>
        <dbReference type="Proteomes" id="UP000515703"/>
    </source>
</evidence>
<reference evidence="1 2" key="2">
    <citation type="submission" date="2020-08" db="EMBL/GenBank/DDBJ databases">
        <authorList>
            <person name="Ueki A."/>
            <person name="Tonouchi A."/>
        </authorList>
    </citation>
    <scope>NUCLEOTIDE SEQUENCE [LARGE SCALE GENOMIC DNA]</scope>
    <source>
        <strain evidence="1 2">CTTW</strain>
    </source>
</reference>
<reference evidence="1 2" key="1">
    <citation type="submission" date="2020-08" db="EMBL/GenBank/DDBJ databases">
        <title>Draft genome sequencing of an Anaerocolumna strain isolated from anoxic soil subjected to BSD treatment.</title>
        <authorList>
            <person name="Uek A."/>
            <person name="Tonouchi A."/>
        </authorList>
    </citation>
    <scope>NUCLEOTIDE SEQUENCE [LARGE SCALE GENOMIC DNA]</scope>
    <source>
        <strain evidence="1 2">CTTW</strain>
    </source>
</reference>
<protein>
    <recommendedName>
        <fullName evidence="3">SEC-C domain-containing protein</fullName>
    </recommendedName>
</protein>
<proteinExistence type="predicted"/>
<organism evidence="1 2">
    <name type="scientific">Anaerocolumna chitinilytica</name>
    <dbReference type="NCBI Taxonomy" id="1727145"/>
    <lineage>
        <taxon>Bacteria</taxon>
        <taxon>Bacillati</taxon>
        <taxon>Bacillota</taxon>
        <taxon>Clostridia</taxon>
        <taxon>Lachnospirales</taxon>
        <taxon>Lachnospiraceae</taxon>
        <taxon>Anaerocolumna</taxon>
    </lineage>
</organism>
<evidence type="ECO:0008006" key="3">
    <source>
        <dbReference type="Google" id="ProtNLM"/>
    </source>
</evidence>
<dbReference type="EMBL" id="AP023368">
    <property type="protein sequence ID" value="BCJ98459.1"/>
    <property type="molecule type" value="Genomic_DNA"/>
</dbReference>